<feature type="domain" description="Major facilitator superfamily (MFS) profile" evidence="9">
    <location>
        <begin position="18"/>
        <end position="400"/>
    </location>
</feature>
<reference evidence="10 11" key="1">
    <citation type="journal article" date="2022" name="Syst. Appl. Microbiol.">
        <title>Rhodopirellula aestuarii sp. nov., a novel member of the genus Rhodopirellula isolated from brackish sediments collected in the Tagus River estuary, Portugal.</title>
        <authorList>
            <person name="Vitorino I.R."/>
            <person name="Klimek D."/>
            <person name="Calusinska M."/>
            <person name="Lobo-da-Cunha A."/>
            <person name="Vasconcelos V."/>
            <person name="Lage O.M."/>
        </authorList>
    </citation>
    <scope>NUCLEOTIDE SEQUENCE [LARGE SCALE GENOMIC DNA]</scope>
    <source>
        <strain evidence="10 11">ICT_H3.1</strain>
    </source>
</reference>
<evidence type="ECO:0000256" key="8">
    <source>
        <dbReference type="SAM" id="Phobius"/>
    </source>
</evidence>
<feature type="transmembrane region" description="Helical" evidence="8">
    <location>
        <begin position="223"/>
        <end position="247"/>
    </location>
</feature>
<keyword evidence="11" id="KW-1185">Reference proteome</keyword>
<keyword evidence="3" id="KW-1003">Cell membrane</keyword>
<dbReference type="EMBL" id="JAMQBK010000006">
    <property type="protein sequence ID" value="MCM2369257.1"/>
    <property type="molecule type" value="Genomic_DNA"/>
</dbReference>
<organism evidence="10 11">
    <name type="scientific">Aporhodopirellula aestuarii</name>
    <dbReference type="NCBI Taxonomy" id="2950107"/>
    <lineage>
        <taxon>Bacteria</taxon>
        <taxon>Pseudomonadati</taxon>
        <taxon>Planctomycetota</taxon>
        <taxon>Planctomycetia</taxon>
        <taxon>Pirellulales</taxon>
        <taxon>Pirellulaceae</taxon>
        <taxon>Aporhodopirellula</taxon>
    </lineage>
</organism>
<feature type="transmembrane region" description="Helical" evidence="8">
    <location>
        <begin position="53"/>
        <end position="73"/>
    </location>
</feature>
<protein>
    <submittedName>
        <fullName evidence="10">MFS transporter</fullName>
    </submittedName>
</protein>
<evidence type="ECO:0000256" key="2">
    <source>
        <dbReference type="ARBA" id="ARBA00022448"/>
    </source>
</evidence>
<evidence type="ECO:0000259" key="9">
    <source>
        <dbReference type="PROSITE" id="PS50850"/>
    </source>
</evidence>
<feature type="transmembrane region" description="Helical" evidence="8">
    <location>
        <begin position="259"/>
        <end position="277"/>
    </location>
</feature>
<keyword evidence="4 8" id="KW-0812">Transmembrane</keyword>
<accession>A0ABT0TXC0</accession>
<feature type="transmembrane region" description="Helical" evidence="8">
    <location>
        <begin position="171"/>
        <end position="189"/>
    </location>
</feature>
<evidence type="ECO:0000256" key="5">
    <source>
        <dbReference type="ARBA" id="ARBA00022989"/>
    </source>
</evidence>
<dbReference type="InterPro" id="IPR020846">
    <property type="entry name" value="MFS_dom"/>
</dbReference>
<keyword evidence="2" id="KW-0813">Transport</keyword>
<evidence type="ECO:0000256" key="1">
    <source>
        <dbReference type="ARBA" id="ARBA00004651"/>
    </source>
</evidence>
<evidence type="ECO:0000313" key="11">
    <source>
        <dbReference type="Proteomes" id="UP001202961"/>
    </source>
</evidence>
<dbReference type="RefSeq" id="WP_250926931.1">
    <property type="nucleotide sequence ID" value="NZ_JAMQBK010000006.1"/>
</dbReference>
<dbReference type="InterPro" id="IPR050171">
    <property type="entry name" value="MFS_Transporters"/>
</dbReference>
<dbReference type="PROSITE" id="PS50850">
    <property type="entry name" value="MFS"/>
    <property type="match status" value="1"/>
</dbReference>
<feature type="transmembrane region" description="Helical" evidence="8">
    <location>
        <begin position="376"/>
        <end position="392"/>
    </location>
</feature>
<evidence type="ECO:0000256" key="6">
    <source>
        <dbReference type="ARBA" id="ARBA00023136"/>
    </source>
</evidence>
<comment type="caution">
    <text evidence="10">The sequence shown here is derived from an EMBL/GenBank/DDBJ whole genome shotgun (WGS) entry which is preliminary data.</text>
</comment>
<feature type="transmembrane region" description="Helical" evidence="8">
    <location>
        <begin position="348"/>
        <end position="370"/>
    </location>
</feature>
<keyword evidence="5 8" id="KW-1133">Transmembrane helix</keyword>
<feature type="transmembrane region" description="Helical" evidence="8">
    <location>
        <begin position="289"/>
        <end position="306"/>
    </location>
</feature>
<dbReference type="PANTHER" id="PTHR23517:SF2">
    <property type="entry name" value="MULTIDRUG RESISTANCE PROTEIN MDTH"/>
    <property type="match status" value="1"/>
</dbReference>
<evidence type="ECO:0000256" key="4">
    <source>
        <dbReference type="ARBA" id="ARBA00022692"/>
    </source>
</evidence>
<comment type="subcellular location">
    <subcellularLocation>
        <location evidence="1">Cell membrane</location>
        <topology evidence="1">Multi-pass membrane protein</topology>
    </subcellularLocation>
</comment>
<dbReference type="Pfam" id="PF07690">
    <property type="entry name" value="MFS_1"/>
    <property type="match status" value="1"/>
</dbReference>
<gene>
    <name evidence="10" type="ORF">NB063_01350</name>
</gene>
<sequence>MKSLLLSYRRSFEGLPRSAWILALVMFVNRSGAMVLAFLSIYLSSGLGWGERFAGYAIAVYGVGACVGSFAGGRLAGRLGAFRVQQASLISTAVGFVVLSQMESKPSVLLTLFFVSVAAESLRPANVTAIAEAVPPNLQRRAFALNRLALNLGFTFGPAIGGLLAQHSYTLLFFGDAAACLTAFVLLTVMHHVEHQRKNAANTSNLAERALEVSTEFASTKQFASFVFVSFLMFLVFFQLMSTFPIFLRDHYGMVEWQIGLLFSVNTLIIVAVEMALIESLHRFGDLRIIAIGAFLICEGFAVLSFGASYHFAIMAVVIWTVGEMISMPTMLAYISRSSPIEVRAKRIASYSTSIAFGFVIAPLLGSWCYEIHPRLVWWIAAGMGPVVLIAFQRLDTSAETPSPDLIRRPDAMGPAIDEAREPSIGNAGQERAEPIT</sequence>
<dbReference type="Gene3D" id="1.20.1250.20">
    <property type="entry name" value="MFS general substrate transporter like domains"/>
    <property type="match status" value="1"/>
</dbReference>
<dbReference type="Proteomes" id="UP001202961">
    <property type="component" value="Unassembled WGS sequence"/>
</dbReference>
<evidence type="ECO:0000256" key="3">
    <source>
        <dbReference type="ARBA" id="ARBA00022475"/>
    </source>
</evidence>
<feature type="region of interest" description="Disordered" evidence="7">
    <location>
        <begin position="401"/>
        <end position="437"/>
    </location>
</feature>
<name>A0ABT0TXC0_9BACT</name>
<feature type="transmembrane region" description="Helical" evidence="8">
    <location>
        <begin position="20"/>
        <end position="41"/>
    </location>
</feature>
<proteinExistence type="predicted"/>
<dbReference type="SUPFAM" id="SSF103473">
    <property type="entry name" value="MFS general substrate transporter"/>
    <property type="match status" value="1"/>
</dbReference>
<dbReference type="PANTHER" id="PTHR23517">
    <property type="entry name" value="RESISTANCE PROTEIN MDTM, PUTATIVE-RELATED-RELATED"/>
    <property type="match status" value="1"/>
</dbReference>
<dbReference type="InterPro" id="IPR011701">
    <property type="entry name" value="MFS"/>
</dbReference>
<keyword evidence="6 8" id="KW-0472">Membrane</keyword>
<feature type="transmembrane region" description="Helical" evidence="8">
    <location>
        <begin position="312"/>
        <end position="336"/>
    </location>
</feature>
<evidence type="ECO:0000256" key="7">
    <source>
        <dbReference type="SAM" id="MobiDB-lite"/>
    </source>
</evidence>
<dbReference type="InterPro" id="IPR036259">
    <property type="entry name" value="MFS_trans_sf"/>
</dbReference>
<evidence type="ECO:0000313" key="10">
    <source>
        <dbReference type="EMBL" id="MCM2369257.1"/>
    </source>
</evidence>
<feature type="transmembrane region" description="Helical" evidence="8">
    <location>
        <begin position="148"/>
        <end position="165"/>
    </location>
</feature>